<protein>
    <submittedName>
        <fullName evidence="2">Uncharacterized protein</fullName>
    </submittedName>
</protein>
<comment type="caution">
    <text evidence="2">The sequence shown here is derived from an EMBL/GenBank/DDBJ whole genome shotgun (WGS) entry which is preliminary data.</text>
</comment>
<dbReference type="Pfam" id="PF19578">
    <property type="entry name" value="DUF6090"/>
    <property type="match status" value="1"/>
</dbReference>
<dbReference type="EMBL" id="JAAWWL010000001">
    <property type="protein sequence ID" value="NKI30924.1"/>
    <property type="molecule type" value="Genomic_DNA"/>
</dbReference>
<dbReference type="RefSeq" id="WP_168550547.1">
    <property type="nucleotide sequence ID" value="NZ_JAAWWL010000001.1"/>
</dbReference>
<sequence length="246" mass="28605">MIKFFRLIRKKLLSENQFSKYLIYALGEIVLVVIGILIALQINNSNELHKAEVKEQQYLTQLLNDFETNKKVLEFYKKEYDRQLKFLDVIVRHTGPKVKSPNSEVFDSIQKLNTPSVNVLYATSASQSNLDLGLLTNNHLKQFIQALPVVFSLYRGNENAITNLLLKQREIQQQYIPLMLLNSMEPTQENFKADTLGLLRNMQFQNVTVDRLWVTESAIFDLDRVQKHNDSIISLIRNELKMSQDD</sequence>
<dbReference type="InterPro" id="IPR045749">
    <property type="entry name" value="DUF6090"/>
</dbReference>
<dbReference type="Proteomes" id="UP000718451">
    <property type="component" value="Unassembled WGS sequence"/>
</dbReference>
<keyword evidence="1" id="KW-0812">Transmembrane</keyword>
<name>A0ABX1GM26_9FLAO</name>
<feature type="transmembrane region" description="Helical" evidence="1">
    <location>
        <begin position="21"/>
        <end position="40"/>
    </location>
</feature>
<evidence type="ECO:0000256" key="1">
    <source>
        <dbReference type="SAM" id="Phobius"/>
    </source>
</evidence>
<organism evidence="2 3">
    <name type="scientific">Croceivirga thetidis</name>
    <dbReference type="NCBI Taxonomy" id="2721623"/>
    <lineage>
        <taxon>Bacteria</taxon>
        <taxon>Pseudomonadati</taxon>
        <taxon>Bacteroidota</taxon>
        <taxon>Flavobacteriia</taxon>
        <taxon>Flavobacteriales</taxon>
        <taxon>Flavobacteriaceae</taxon>
        <taxon>Croceivirga</taxon>
    </lineage>
</organism>
<keyword evidence="3" id="KW-1185">Reference proteome</keyword>
<gene>
    <name evidence="2" type="ORF">HCU67_03150</name>
</gene>
<keyword evidence="1" id="KW-1133">Transmembrane helix</keyword>
<proteinExistence type="predicted"/>
<accession>A0ABX1GM26</accession>
<keyword evidence="1" id="KW-0472">Membrane</keyword>
<reference evidence="2 3" key="1">
    <citation type="submission" date="2020-04" db="EMBL/GenBank/DDBJ databases">
        <authorList>
            <person name="Yoon J."/>
        </authorList>
    </citation>
    <scope>NUCLEOTIDE SEQUENCE [LARGE SCALE GENOMIC DNA]</scope>
    <source>
        <strain evidence="2 3">DJ-13</strain>
    </source>
</reference>
<evidence type="ECO:0000313" key="2">
    <source>
        <dbReference type="EMBL" id="NKI30924.1"/>
    </source>
</evidence>
<evidence type="ECO:0000313" key="3">
    <source>
        <dbReference type="Proteomes" id="UP000718451"/>
    </source>
</evidence>